<organism evidence="2 3">
    <name type="scientific">Acidisphaera rubrifaciens HS-AP3</name>
    <dbReference type="NCBI Taxonomy" id="1231350"/>
    <lineage>
        <taxon>Bacteria</taxon>
        <taxon>Pseudomonadati</taxon>
        <taxon>Pseudomonadota</taxon>
        <taxon>Alphaproteobacteria</taxon>
        <taxon>Acetobacterales</taxon>
        <taxon>Acetobacteraceae</taxon>
        <taxon>Acidisphaera</taxon>
    </lineage>
</organism>
<accession>A0A0D6PBV2</accession>
<evidence type="ECO:0000313" key="2">
    <source>
        <dbReference type="EMBL" id="GAN78344.1"/>
    </source>
</evidence>
<dbReference type="InterPro" id="IPR005358">
    <property type="entry name" value="Puta_zinc/iron-chelating_dom"/>
</dbReference>
<dbReference type="OrthoDB" id="9786855at2"/>
<comment type="caution">
    <text evidence="2">The sequence shown here is derived from an EMBL/GenBank/DDBJ whole genome shotgun (WGS) entry which is preliminary data.</text>
</comment>
<dbReference type="NCBIfam" id="NF003507">
    <property type="entry name" value="PRK05170.2-5"/>
    <property type="match status" value="1"/>
</dbReference>
<protein>
    <recommendedName>
        <fullName evidence="1">UPF0260 protein Asru_0776_02</fullName>
    </recommendedName>
</protein>
<keyword evidence="3" id="KW-1185">Reference proteome</keyword>
<name>A0A0D6PBV2_9PROT</name>
<dbReference type="RefSeq" id="WP_048862910.1">
    <property type="nucleotide sequence ID" value="NZ_BANB01000775.1"/>
</dbReference>
<proteinExistence type="inferred from homology"/>
<reference evidence="2 3" key="1">
    <citation type="submission" date="2012-11" db="EMBL/GenBank/DDBJ databases">
        <title>Whole genome sequence of Acidisphaera rubrifaciens HS-AP3.</title>
        <authorList>
            <person name="Azuma Y."/>
            <person name="Higashiura N."/>
            <person name="Hirakawa H."/>
            <person name="Matsushita K."/>
        </authorList>
    </citation>
    <scope>NUCLEOTIDE SEQUENCE [LARGE SCALE GENOMIC DNA]</scope>
    <source>
        <strain evidence="2 3">HS-AP3</strain>
    </source>
</reference>
<dbReference type="Pfam" id="PF03692">
    <property type="entry name" value="CxxCxxCC"/>
    <property type="match status" value="1"/>
</dbReference>
<evidence type="ECO:0000256" key="1">
    <source>
        <dbReference type="HAMAP-Rule" id="MF_00676"/>
    </source>
</evidence>
<dbReference type="AlphaFoldDB" id="A0A0D6PBV2"/>
<sequence>MTLPFWKTKTLAEMSAAEWESLCDGCGRCCLHKLRDADDDSLAHTNVACRLLDTETCRCRDYARRRRRVPDCIQLTPASLATIDWLPPSCAYRRLAEGRDLLWWHPLVSGDPETVHSSGASVRGRVVSEREAGELEAHVTDWPGRLPRRRPARS</sequence>
<dbReference type="PIRSF" id="PIRSF006173">
    <property type="entry name" value="UCP006173"/>
    <property type="match status" value="1"/>
</dbReference>
<evidence type="ECO:0000313" key="3">
    <source>
        <dbReference type="Proteomes" id="UP000032680"/>
    </source>
</evidence>
<dbReference type="HAMAP" id="MF_00676">
    <property type="entry name" value="UPF0260"/>
    <property type="match status" value="1"/>
</dbReference>
<dbReference type="EMBL" id="BANB01000775">
    <property type="protein sequence ID" value="GAN78344.1"/>
    <property type="molecule type" value="Genomic_DNA"/>
</dbReference>
<gene>
    <name evidence="2" type="ORF">Asru_0776_02</name>
</gene>
<dbReference type="NCBIfam" id="NF003501">
    <property type="entry name" value="PRK05170.1-5"/>
    <property type="match status" value="1"/>
</dbReference>
<dbReference type="PANTHER" id="PTHR37421">
    <property type="entry name" value="UPF0260 PROTEIN YCGN"/>
    <property type="match status" value="1"/>
</dbReference>
<dbReference type="InterPro" id="IPR008228">
    <property type="entry name" value="UCP006173"/>
</dbReference>
<comment type="similarity">
    <text evidence="1">Belongs to the UPF0260 family.</text>
</comment>
<dbReference type="PANTHER" id="PTHR37421:SF1">
    <property type="entry name" value="UPF0260 PROTEIN YCGN"/>
    <property type="match status" value="1"/>
</dbReference>
<dbReference type="Proteomes" id="UP000032680">
    <property type="component" value="Unassembled WGS sequence"/>
</dbReference>